<dbReference type="EMBL" id="LJSG01000020">
    <property type="protein sequence ID" value="KPP89906.1"/>
    <property type="molecule type" value="Genomic_DNA"/>
</dbReference>
<dbReference type="Proteomes" id="UP000050413">
    <property type="component" value="Unassembled WGS sequence"/>
</dbReference>
<dbReference type="AlphaFoldDB" id="A0A0P7YMT7"/>
<dbReference type="SUPFAM" id="SSF52833">
    <property type="entry name" value="Thioredoxin-like"/>
    <property type="match status" value="1"/>
</dbReference>
<evidence type="ECO:0000313" key="8">
    <source>
        <dbReference type="EMBL" id="CUX80975.1"/>
    </source>
</evidence>
<accession>A0A0P7YMT7</accession>
<comment type="subcellular location">
    <subcellularLocation>
        <location evidence="1">Cell envelope</location>
    </subcellularLocation>
</comment>
<protein>
    <submittedName>
        <fullName evidence="8">Cytochrome c biogenesis protein CcmG, thiol:disulfide interchange protein DsbE</fullName>
    </submittedName>
    <submittedName>
        <fullName evidence="9">Cytochrome c-type biogenesis thiol:disulfide interchange protein CcmG</fullName>
    </submittedName>
</protein>
<dbReference type="OrthoDB" id="9799347at2"/>
<name>A0A0P7YMT7_9RHOB</name>
<dbReference type="PANTHER" id="PTHR42852:SF6">
    <property type="entry name" value="THIOL:DISULFIDE INTERCHANGE PROTEIN DSBE"/>
    <property type="match status" value="1"/>
</dbReference>
<dbReference type="GO" id="GO:0015036">
    <property type="term" value="F:disulfide oxidoreductase activity"/>
    <property type="evidence" value="ECO:0007669"/>
    <property type="project" value="InterPro"/>
</dbReference>
<feature type="transmembrane region" description="Helical" evidence="6">
    <location>
        <begin position="7"/>
        <end position="25"/>
    </location>
</feature>
<dbReference type="Proteomes" id="UP000182045">
    <property type="component" value="Unassembled WGS sequence"/>
</dbReference>
<dbReference type="Pfam" id="PF08534">
    <property type="entry name" value="Redoxin"/>
    <property type="match status" value="1"/>
</dbReference>
<organism evidence="9 10">
    <name type="scientific">Roseibaca calidilacus</name>
    <dbReference type="NCBI Taxonomy" id="1666912"/>
    <lineage>
        <taxon>Bacteria</taxon>
        <taxon>Pseudomonadati</taxon>
        <taxon>Pseudomonadota</taxon>
        <taxon>Alphaproteobacteria</taxon>
        <taxon>Rhodobacterales</taxon>
        <taxon>Paracoccaceae</taxon>
        <taxon>Roseinatronobacter</taxon>
    </lineage>
</organism>
<reference evidence="9 10" key="1">
    <citation type="submission" date="2015-09" db="EMBL/GenBank/DDBJ databases">
        <title>Identification and resolution of microdiversity through metagenomic sequencing of parallel consortia.</title>
        <authorList>
            <person name="Nelson W.C."/>
            <person name="Romine M.F."/>
            <person name="Lindemann S.R."/>
        </authorList>
    </citation>
    <scope>NUCLEOTIDE SEQUENCE [LARGE SCALE GENOMIC DNA]</scope>
    <source>
        <strain evidence="9">HL-91</strain>
    </source>
</reference>
<keyword evidence="5" id="KW-0676">Redox-active center</keyword>
<dbReference type="InterPro" id="IPR036249">
    <property type="entry name" value="Thioredoxin-like_sf"/>
</dbReference>
<evidence type="ECO:0000259" key="7">
    <source>
        <dbReference type="PROSITE" id="PS51352"/>
    </source>
</evidence>
<dbReference type="InterPro" id="IPR017937">
    <property type="entry name" value="Thioredoxin_CS"/>
</dbReference>
<dbReference type="Gene3D" id="3.40.30.10">
    <property type="entry name" value="Glutaredoxin"/>
    <property type="match status" value="1"/>
</dbReference>
<evidence type="ECO:0000313" key="10">
    <source>
        <dbReference type="Proteomes" id="UP000050413"/>
    </source>
</evidence>
<evidence type="ECO:0000256" key="5">
    <source>
        <dbReference type="ARBA" id="ARBA00023284"/>
    </source>
</evidence>
<dbReference type="NCBIfam" id="TIGR00385">
    <property type="entry name" value="dsbE"/>
    <property type="match status" value="1"/>
</dbReference>
<comment type="similarity">
    <text evidence="2">Belongs to the thioredoxin family. DsbE subfamily.</text>
</comment>
<reference evidence="8 11" key="2">
    <citation type="submission" date="2016-01" db="EMBL/GenBank/DDBJ databases">
        <authorList>
            <person name="Varghese N."/>
        </authorList>
    </citation>
    <scope>NUCLEOTIDE SEQUENCE [LARGE SCALE GENOMIC DNA]</scope>
    <source>
        <strain evidence="8 11">HL-91</strain>
    </source>
</reference>
<dbReference type="RefSeq" id="WP_072245738.1">
    <property type="nucleotide sequence ID" value="NZ_FBYC01000004.1"/>
</dbReference>
<dbReference type="InterPro" id="IPR004799">
    <property type="entry name" value="Periplasmic_diS_OxRdtase_DsbE"/>
</dbReference>
<evidence type="ECO:0000256" key="3">
    <source>
        <dbReference type="ARBA" id="ARBA00022748"/>
    </source>
</evidence>
<evidence type="ECO:0000313" key="11">
    <source>
        <dbReference type="Proteomes" id="UP000182045"/>
    </source>
</evidence>
<keyword evidence="6" id="KW-0472">Membrane</keyword>
<dbReference type="CDD" id="cd03010">
    <property type="entry name" value="TlpA_like_DsbE"/>
    <property type="match status" value="1"/>
</dbReference>
<keyword evidence="3" id="KW-0201">Cytochrome c-type biogenesis</keyword>
<keyword evidence="6" id="KW-1133">Transmembrane helix</keyword>
<evidence type="ECO:0000256" key="1">
    <source>
        <dbReference type="ARBA" id="ARBA00004196"/>
    </source>
</evidence>
<evidence type="ECO:0000313" key="9">
    <source>
        <dbReference type="EMBL" id="KPP89906.1"/>
    </source>
</evidence>
<dbReference type="GO" id="GO:0017004">
    <property type="term" value="P:cytochrome complex assembly"/>
    <property type="evidence" value="ECO:0007669"/>
    <property type="project" value="UniProtKB-KW"/>
</dbReference>
<keyword evidence="4" id="KW-1015">Disulfide bond</keyword>
<evidence type="ECO:0000256" key="4">
    <source>
        <dbReference type="ARBA" id="ARBA00023157"/>
    </source>
</evidence>
<evidence type="ECO:0000256" key="2">
    <source>
        <dbReference type="ARBA" id="ARBA00007758"/>
    </source>
</evidence>
<dbReference type="GO" id="GO:0030288">
    <property type="term" value="C:outer membrane-bounded periplasmic space"/>
    <property type="evidence" value="ECO:0007669"/>
    <property type="project" value="InterPro"/>
</dbReference>
<evidence type="ECO:0000256" key="6">
    <source>
        <dbReference type="SAM" id="Phobius"/>
    </source>
</evidence>
<dbReference type="PROSITE" id="PS00194">
    <property type="entry name" value="THIOREDOXIN_1"/>
    <property type="match status" value="1"/>
</dbReference>
<dbReference type="InterPro" id="IPR013740">
    <property type="entry name" value="Redoxin"/>
</dbReference>
<dbReference type="EMBL" id="FBYC01000004">
    <property type="protein sequence ID" value="CUX80975.1"/>
    <property type="molecule type" value="Genomic_DNA"/>
</dbReference>
<dbReference type="STRING" id="1666912.Ga0058931_1445"/>
<dbReference type="PROSITE" id="PS51352">
    <property type="entry name" value="THIOREDOXIN_2"/>
    <property type="match status" value="1"/>
</dbReference>
<dbReference type="InterPro" id="IPR013766">
    <property type="entry name" value="Thioredoxin_domain"/>
</dbReference>
<keyword evidence="6" id="KW-0812">Transmembrane</keyword>
<gene>
    <name evidence="9" type="primary">ccmG</name>
    <name evidence="8" type="ORF">Ga0058931_1445</name>
    <name evidence="9" type="ORF">HLUCCA05_07015</name>
</gene>
<dbReference type="PATRIC" id="fig|1666912.4.peg.232"/>
<proteinExistence type="inferred from homology"/>
<dbReference type="InterPro" id="IPR050553">
    <property type="entry name" value="Thioredoxin_ResA/DsbE_sf"/>
</dbReference>
<dbReference type="PANTHER" id="PTHR42852">
    <property type="entry name" value="THIOL:DISULFIDE INTERCHANGE PROTEIN DSBE"/>
    <property type="match status" value="1"/>
</dbReference>
<sequence length="179" mass="19754">MGKIRPLMLLPPLLFLGLAVMFYIGNFREGRNDLPSARAGQEAPALGVQQLGERTLLTDAMLREGEVTLVNFWATWCPPCRAEHPFLEELAQEGTTIYGVNYRDQADKAEDFLEELGDPFAAIGSDPAARTGLDWGVVGLPETFVVAGDGTIEFRYAGPITREIMENRIRPAMERAAAR</sequence>
<feature type="domain" description="Thioredoxin" evidence="7">
    <location>
        <begin position="37"/>
        <end position="174"/>
    </location>
</feature>
<keyword evidence="11" id="KW-1185">Reference proteome</keyword>
<comment type="caution">
    <text evidence="9">The sequence shown here is derived from an EMBL/GenBank/DDBJ whole genome shotgun (WGS) entry which is preliminary data.</text>
</comment>